<keyword evidence="3" id="KW-1185">Reference proteome</keyword>
<gene>
    <name evidence="2" type="ORF">QO002_003022</name>
</gene>
<reference evidence="2 3" key="1">
    <citation type="submission" date="2023-07" db="EMBL/GenBank/DDBJ databases">
        <title>Genomic Encyclopedia of Type Strains, Phase IV (KMG-IV): sequencing the most valuable type-strain genomes for metagenomic binning, comparative biology and taxonomic classification.</title>
        <authorList>
            <person name="Goeker M."/>
        </authorList>
    </citation>
    <scope>NUCLEOTIDE SEQUENCE [LARGE SCALE GENOMIC DNA]</scope>
    <source>
        <strain evidence="2 3">DSM 1112</strain>
    </source>
</reference>
<feature type="coiled-coil region" evidence="1">
    <location>
        <begin position="120"/>
        <end position="147"/>
    </location>
</feature>
<proteinExistence type="predicted"/>
<organism evidence="2 3">
    <name type="scientific">Pararhizobium capsulatum DSM 1112</name>
    <dbReference type="NCBI Taxonomy" id="1121113"/>
    <lineage>
        <taxon>Bacteria</taxon>
        <taxon>Pseudomonadati</taxon>
        <taxon>Pseudomonadota</taxon>
        <taxon>Alphaproteobacteria</taxon>
        <taxon>Hyphomicrobiales</taxon>
        <taxon>Rhizobiaceae</taxon>
        <taxon>Rhizobium/Agrobacterium group</taxon>
        <taxon>Pararhizobium</taxon>
    </lineage>
</organism>
<accession>A0ABU0BRL2</accession>
<evidence type="ECO:0000313" key="3">
    <source>
        <dbReference type="Proteomes" id="UP001230207"/>
    </source>
</evidence>
<keyword evidence="1" id="KW-0175">Coiled coil</keyword>
<evidence type="ECO:0000313" key="2">
    <source>
        <dbReference type="EMBL" id="MDQ0320884.1"/>
    </source>
</evidence>
<evidence type="ECO:0000256" key="1">
    <source>
        <dbReference type="SAM" id="Coils"/>
    </source>
</evidence>
<name>A0ABU0BRL2_9HYPH</name>
<dbReference type="Proteomes" id="UP001230207">
    <property type="component" value="Unassembled WGS sequence"/>
</dbReference>
<dbReference type="RefSeq" id="WP_307231023.1">
    <property type="nucleotide sequence ID" value="NZ_JAUSVF010000001.1"/>
</dbReference>
<comment type="caution">
    <text evidence="2">The sequence shown here is derived from an EMBL/GenBank/DDBJ whole genome shotgun (WGS) entry which is preliminary data.</text>
</comment>
<sequence>MTSKKSTPNKRKASDDLKCAAYSRTEDALRKIQSGMALVEEELQSRALWDRMARDDKVELEQGDFMVLCGLGWNFLNGPKHKETTKPDVVEFLAGVNRKLREQLADHPDVEIGRSPTKAYLQLQARYERLKNERDELRDYLNRVLTRTHEWHLERLQALRMVRELKEAAGVSVVHLHRR</sequence>
<protein>
    <submittedName>
        <fullName evidence="2">Uncharacterized protein</fullName>
    </submittedName>
</protein>
<dbReference type="EMBL" id="JAUSVF010000001">
    <property type="protein sequence ID" value="MDQ0320884.1"/>
    <property type="molecule type" value="Genomic_DNA"/>
</dbReference>